<keyword evidence="3" id="KW-0961">Cell wall biogenesis/degradation</keyword>
<dbReference type="GO" id="GO:0005737">
    <property type="term" value="C:cytoplasm"/>
    <property type="evidence" value="ECO:0007669"/>
    <property type="project" value="UniProtKB-SubCell"/>
</dbReference>
<comment type="similarity">
    <text evidence="3">Belongs to the KhpA RNA-binding protein family.</text>
</comment>
<dbReference type="GO" id="GO:0009252">
    <property type="term" value="P:peptidoglycan biosynthetic process"/>
    <property type="evidence" value="ECO:0007669"/>
    <property type="project" value="UniProtKB-UniRule"/>
</dbReference>
<dbReference type="STRING" id="1855912.LuPra_04219"/>
<dbReference type="RefSeq" id="WP_110172566.1">
    <property type="nucleotide sequence ID" value="NZ_CP015136.1"/>
</dbReference>
<proteinExistence type="inferred from homology"/>
<dbReference type="GO" id="GO:0008360">
    <property type="term" value="P:regulation of cell shape"/>
    <property type="evidence" value="ECO:0007669"/>
    <property type="project" value="UniProtKB-KW"/>
</dbReference>
<reference evidence="5 6" key="1">
    <citation type="journal article" date="2016" name="Genome Announc.">
        <title>First Complete Genome Sequence of a Subdivision 6 Acidobacterium Strain.</title>
        <authorList>
            <person name="Huang S."/>
            <person name="Vieira S."/>
            <person name="Bunk B."/>
            <person name="Riedel T."/>
            <person name="Sproer C."/>
            <person name="Overmann J."/>
        </authorList>
    </citation>
    <scope>NUCLEOTIDE SEQUENCE [LARGE SCALE GENOMIC DNA]</scope>
    <source>
        <strain evidence="6">DSM 100886 HEG_-6_39</strain>
    </source>
</reference>
<keyword evidence="3" id="KW-0133">Cell shape</keyword>
<evidence type="ECO:0000313" key="5">
    <source>
        <dbReference type="EMBL" id="AMY10975.1"/>
    </source>
</evidence>
<reference evidence="6" key="2">
    <citation type="submission" date="2016-04" db="EMBL/GenBank/DDBJ databases">
        <title>First Complete Genome Sequence of a Subdivision 6 Acidobacterium.</title>
        <authorList>
            <person name="Huang S."/>
            <person name="Vieira S."/>
            <person name="Bunk B."/>
            <person name="Riedel T."/>
            <person name="Sproeer C."/>
            <person name="Overmann J."/>
        </authorList>
    </citation>
    <scope>NUCLEOTIDE SEQUENCE [LARGE SCALE GENOMIC DNA]</scope>
    <source>
        <strain evidence="6">DSM 100886 HEG_-6_39</strain>
    </source>
</reference>
<dbReference type="KEGG" id="abac:LuPra_04219"/>
<keyword evidence="1 3" id="KW-0963">Cytoplasm</keyword>
<comment type="function">
    <text evidence="3">A probable RNA chaperone. Forms a complex with KhpB which binds to cellular RNA and controls its expression. Plays a role in peptidoglycan (PG) homeostasis and cell length regulation.</text>
</comment>
<feature type="region of interest" description="Disordered" evidence="4">
    <location>
        <begin position="62"/>
        <end position="84"/>
    </location>
</feature>
<keyword evidence="6" id="KW-1185">Reference proteome</keyword>
<accession>A0A143PQU7</accession>
<dbReference type="PANTHER" id="PTHR34654">
    <property type="entry name" value="UPF0109 PROTEIN SCO5592"/>
    <property type="match status" value="1"/>
</dbReference>
<dbReference type="GO" id="GO:0003723">
    <property type="term" value="F:RNA binding"/>
    <property type="evidence" value="ECO:0007669"/>
    <property type="project" value="UniProtKB-UniRule"/>
</dbReference>
<dbReference type="CDD" id="cd22533">
    <property type="entry name" value="KH-II_YlqC-like"/>
    <property type="match status" value="1"/>
</dbReference>
<dbReference type="Pfam" id="PF13083">
    <property type="entry name" value="KH_KhpA-B"/>
    <property type="match status" value="1"/>
</dbReference>
<comment type="subcellular location">
    <subcellularLocation>
        <location evidence="3">Cytoplasm</location>
    </subcellularLocation>
</comment>
<dbReference type="EMBL" id="CP015136">
    <property type="protein sequence ID" value="AMY10975.1"/>
    <property type="molecule type" value="Genomic_DNA"/>
</dbReference>
<protein>
    <recommendedName>
        <fullName evidence="3">RNA-binding protein KhpA</fullName>
    </recommendedName>
    <alternativeName>
        <fullName evidence="3">KH-domain protein A</fullName>
    </alternativeName>
</protein>
<evidence type="ECO:0000313" key="6">
    <source>
        <dbReference type="Proteomes" id="UP000076079"/>
    </source>
</evidence>
<sequence>MGDVRALVQVVARALADDPSQVTVTEGEHRGISVVEVFMAPGELGRLIGRQGRTAQALRTLAQTTAERDGRKVQVEFRDGSPRR</sequence>
<evidence type="ECO:0000256" key="3">
    <source>
        <dbReference type="HAMAP-Rule" id="MF_00088"/>
    </source>
</evidence>
<dbReference type="OrthoDB" id="9812389at2"/>
<dbReference type="HAMAP" id="MF_00088">
    <property type="entry name" value="KhpA"/>
    <property type="match status" value="1"/>
</dbReference>
<dbReference type="Gene3D" id="3.30.300.20">
    <property type="match status" value="1"/>
</dbReference>
<comment type="subunit">
    <text evidence="3">Forms a complex with KhpB.</text>
</comment>
<dbReference type="InterPro" id="IPR015946">
    <property type="entry name" value="KH_dom-like_a/b"/>
</dbReference>
<gene>
    <name evidence="3" type="primary">khpA</name>
    <name evidence="5" type="ORF">LuPra_04219</name>
</gene>
<organism evidence="5 6">
    <name type="scientific">Luteitalea pratensis</name>
    <dbReference type="NCBI Taxonomy" id="1855912"/>
    <lineage>
        <taxon>Bacteria</taxon>
        <taxon>Pseudomonadati</taxon>
        <taxon>Acidobacteriota</taxon>
        <taxon>Vicinamibacteria</taxon>
        <taxon>Vicinamibacterales</taxon>
        <taxon>Vicinamibacteraceae</taxon>
        <taxon>Luteitalea</taxon>
    </lineage>
</organism>
<keyword evidence="2 3" id="KW-0694">RNA-binding</keyword>
<dbReference type="PANTHER" id="PTHR34654:SF1">
    <property type="entry name" value="RNA-BINDING PROTEIN KHPA"/>
    <property type="match status" value="1"/>
</dbReference>
<name>A0A143PQU7_LUTPR</name>
<feature type="compositionally biased region" description="Basic and acidic residues" evidence="4">
    <location>
        <begin position="66"/>
        <end position="84"/>
    </location>
</feature>
<keyword evidence="3" id="KW-0143">Chaperone</keyword>
<dbReference type="InterPro" id="IPR020627">
    <property type="entry name" value="KhpA"/>
</dbReference>
<evidence type="ECO:0000256" key="4">
    <source>
        <dbReference type="SAM" id="MobiDB-lite"/>
    </source>
</evidence>
<dbReference type="Proteomes" id="UP000076079">
    <property type="component" value="Chromosome"/>
</dbReference>
<evidence type="ECO:0000256" key="1">
    <source>
        <dbReference type="ARBA" id="ARBA00022490"/>
    </source>
</evidence>
<dbReference type="GO" id="GO:0071555">
    <property type="term" value="P:cell wall organization"/>
    <property type="evidence" value="ECO:0007669"/>
    <property type="project" value="UniProtKB-KW"/>
</dbReference>
<dbReference type="AlphaFoldDB" id="A0A143PQU7"/>
<evidence type="ECO:0000256" key="2">
    <source>
        <dbReference type="ARBA" id="ARBA00022884"/>
    </source>
</evidence>